<dbReference type="GO" id="GO:0047372">
    <property type="term" value="F:monoacylglycerol lipase activity"/>
    <property type="evidence" value="ECO:0007669"/>
    <property type="project" value="TreeGrafter"/>
</dbReference>
<dbReference type="InterPro" id="IPR029058">
    <property type="entry name" value="AB_hydrolase_fold"/>
</dbReference>
<dbReference type="EMBL" id="FOTB01000005">
    <property type="protein sequence ID" value="SFK89021.1"/>
    <property type="molecule type" value="Genomic_DNA"/>
</dbReference>
<sequence length="234" mass="26404">MILHTEDIGCGSETIVFLHSGLQTGLTDFENILPCFKDKYRILLPDLRGHGKSESVSFDNYFERTADDLAETISSLNISKIHLAGVSLGALIAVHFASRHESSVKSLTLSGLMFNEPHDYGELHRHEVEIQAKIMKDKETVSYFNNIHPPGWEQFIKISKNKGWYPFTKNAEIINQDLPVHIIIGSRSDHELETITDPIKEKALITIVENAGHLVNHDSPEKFSEAILNYIKDL</sequence>
<proteinExistence type="inferred from homology"/>
<reference evidence="3 5" key="1">
    <citation type="journal article" date="2015" name="Int. J. Syst. Evol. Microbiol.">
        <title>Complete genome sequence of Salinicoccus halodurans H3B36, isolated from the Qaidam Basin in China.</title>
        <authorList>
            <person name="Jiang K."/>
            <person name="Xue Y."/>
            <person name="Ma Y."/>
        </authorList>
    </citation>
    <scope>NUCLEOTIDE SEQUENCE [LARGE SCALE GENOMIC DNA]</scope>
    <source>
        <strain evidence="3 5">H3B36</strain>
    </source>
</reference>
<evidence type="ECO:0000256" key="1">
    <source>
        <dbReference type="ARBA" id="ARBA00008645"/>
    </source>
</evidence>
<dbReference type="Proteomes" id="UP000183090">
    <property type="component" value="Unassembled WGS sequence"/>
</dbReference>
<evidence type="ECO:0000313" key="4">
    <source>
        <dbReference type="EMBL" id="SFK89021.1"/>
    </source>
</evidence>
<name>A0A0F7HNL0_9STAP</name>
<organism evidence="4 6">
    <name type="scientific">Salinicoccus halodurans</name>
    <dbReference type="NCBI Taxonomy" id="407035"/>
    <lineage>
        <taxon>Bacteria</taxon>
        <taxon>Bacillati</taxon>
        <taxon>Bacillota</taxon>
        <taxon>Bacilli</taxon>
        <taxon>Bacillales</taxon>
        <taxon>Staphylococcaceae</taxon>
        <taxon>Salinicoccus</taxon>
    </lineage>
</organism>
<dbReference type="PANTHER" id="PTHR43798">
    <property type="entry name" value="MONOACYLGLYCEROL LIPASE"/>
    <property type="match status" value="1"/>
</dbReference>
<evidence type="ECO:0000313" key="3">
    <source>
        <dbReference type="EMBL" id="AKG74632.1"/>
    </source>
</evidence>
<reference evidence="5" key="2">
    <citation type="submission" date="2015-04" db="EMBL/GenBank/DDBJ databases">
        <title>Complete genome sequence of Salinicoccus halodurans strain H3B36, isolated from the Qaidam basin of China.</title>
        <authorList>
            <person name="Ma Y."/>
            <person name="Jiang K."/>
            <person name="Xue Y."/>
        </authorList>
    </citation>
    <scope>NUCLEOTIDE SEQUENCE [LARGE SCALE GENOMIC DNA]</scope>
    <source>
        <strain evidence="5">H3B36</strain>
    </source>
</reference>
<dbReference type="PRINTS" id="PR00111">
    <property type="entry name" value="ABHYDROLASE"/>
</dbReference>
<evidence type="ECO:0000313" key="6">
    <source>
        <dbReference type="Proteomes" id="UP000183090"/>
    </source>
</evidence>
<dbReference type="SUPFAM" id="SSF53474">
    <property type="entry name" value="alpha/beta-Hydrolases"/>
    <property type="match status" value="1"/>
</dbReference>
<dbReference type="GO" id="GO:0016020">
    <property type="term" value="C:membrane"/>
    <property type="evidence" value="ECO:0007669"/>
    <property type="project" value="TreeGrafter"/>
</dbReference>
<dbReference type="AlphaFoldDB" id="A0A0F7HNL0"/>
<keyword evidence="5" id="KW-1185">Reference proteome</keyword>
<dbReference type="OrthoDB" id="9776853at2"/>
<dbReference type="KEGG" id="shv:AAT16_10770"/>
<gene>
    <name evidence="3" type="ORF">AAT16_10770</name>
    <name evidence="4" type="ORF">SAMN05216235_2298</name>
</gene>
<comment type="similarity">
    <text evidence="1">Belongs to the AB hydrolase superfamily.</text>
</comment>
<reference evidence="4 6" key="3">
    <citation type="submission" date="2016-10" db="EMBL/GenBank/DDBJ databases">
        <authorList>
            <person name="Varghese N."/>
            <person name="Submissions S."/>
        </authorList>
    </citation>
    <scope>NUCLEOTIDE SEQUENCE [LARGE SCALE GENOMIC DNA]</scope>
    <source>
        <strain evidence="4 6">CGMCC 1.6501</strain>
    </source>
</reference>
<dbReference type="InterPro" id="IPR000073">
    <property type="entry name" value="AB_hydrolase_1"/>
</dbReference>
<protein>
    <submittedName>
        <fullName evidence="4">Pimeloyl-ACP methyl ester carboxylesterase</fullName>
    </submittedName>
</protein>
<accession>A0A0F7HNL0</accession>
<dbReference type="GO" id="GO:0046464">
    <property type="term" value="P:acylglycerol catabolic process"/>
    <property type="evidence" value="ECO:0007669"/>
    <property type="project" value="TreeGrafter"/>
</dbReference>
<evidence type="ECO:0000259" key="2">
    <source>
        <dbReference type="Pfam" id="PF00561"/>
    </source>
</evidence>
<dbReference type="Pfam" id="PF00561">
    <property type="entry name" value="Abhydrolase_1"/>
    <property type="match status" value="1"/>
</dbReference>
<feature type="domain" description="AB hydrolase-1" evidence="2">
    <location>
        <begin position="14"/>
        <end position="129"/>
    </location>
</feature>
<dbReference type="Gene3D" id="3.40.50.1820">
    <property type="entry name" value="alpha/beta hydrolase"/>
    <property type="match status" value="1"/>
</dbReference>
<evidence type="ECO:0000313" key="5">
    <source>
        <dbReference type="Proteomes" id="UP000034029"/>
    </source>
</evidence>
<dbReference type="InterPro" id="IPR050266">
    <property type="entry name" value="AB_hydrolase_sf"/>
</dbReference>
<dbReference type="EMBL" id="CP011366">
    <property type="protein sequence ID" value="AKG74632.1"/>
    <property type="molecule type" value="Genomic_DNA"/>
</dbReference>
<dbReference type="PANTHER" id="PTHR43798:SF33">
    <property type="entry name" value="HYDROLASE, PUTATIVE (AFU_ORTHOLOGUE AFUA_2G14860)-RELATED"/>
    <property type="match status" value="1"/>
</dbReference>
<dbReference type="RefSeq" id="WP_046790814.1">
    <property type="nucleotide sequence ID" value="NZ_CP011366.1"/>
</dbReference>
<dbReference type="Proteomes" id="UP000034029">
    <property type="component" value="Chromosome"/>
</dbReference>